<reference evidence="2 3" key="1">
    <citation type="submission" date="2018-08" db="EMBL/GenBank/DDBJ databases">
        <title>Mucilaginibacter sp. MYSH2.</title>
        <authorList>
            <person name="Seo T."/>
        </authorList>
    </citation>
    <scope>NUCLEOTIDE SEQUENCE [LARGE SCALE GENOMIC DNA]</scope>
    <source>
        <strain evidence="2 3">MYSH2</strain>
    </source>
</reference>
<evidence type="ECO:0000313" key="2">
    <source>
        <dbReference type="EMBL" id="RFZ92394.1"/>
    </source>
</evidence>
<dbReference type="Proteomes" id="UP000264217">
    <property type="component" value="Unassembled WGS sequence"/>
</dbReference>
<organism evidence="2 3">
    <name type="scientific">Mucilaginibacter conchicola</name>
    <dbReference type="NCBI Taxonomy" id="2303333"/>
    <lineage>
        <taxon>Bacteria</taxon>
        <taxon>Pseudomonadati</taxon>
        <taxon>Bacteroidota</taxon>
        <taxon>Sphingobacteriia</taxon>
        <taxon>Sphingobacteriales</taxon>
        <taxon>Sphingobacteriaceae</taxon>
        <taxon>Mucilaginibacter</taxon>
    </lineage>
</organism>
<keyword evidence="1" id="KW-1133">Transmembrane helix</keyword>
<accession>A0A372NTS7</accession>
<keyword evidence="1" id="KW-0472">Membrane</keyword>
<sequence length="105" mass="11511">MVLIFTRFYAFVLFVAIVLINKKLLLAILLKLEGRGFSEKVGFDKVSSLGSLKNVNAGLRIKKMAAKNIFTTSVTGTTAIRLITTPVAAHKLQPVFAIGQVAYRK</sequence>
<protein>
    <submittedName>
        <fullName evidence="2">Uncharacterized protein</fullName>
    </submittedName>
</protein>
<evidence type="ECO:0000313" key="3">
    <source>
        <dbReference type="Proteomes" id="UP000264217"/>
    </source>
</evidence>
<keyword evidence="1" id="KW-0812">Transmembrane</keyword>
<comment type="caution">
    <text evidence="2">The sequence shown here is derived from an EMBL/GenBank/DDBJ whole genome shotgun (WGS) entry which is preliminary data.</text>
</comment>
<name>A0A372NTS7_9SPHI</name>
<proteinExistence type="predicted"/>
<evidence type="ECO:0000256" key="1">
    <source>
        <dbReference type="SAM" id="Phobius"/>
    </source>
</evidence>
<keyword evidence="3" id="KW-1185">Reference proteome</keyword>
<dbReference type="AlphaFoldDB" id="A0A372NTS7"/>
<feature type="transmembrane region" description="Helical" evidence="1">
    <location>
        <begin position="6"/>
        <end position="30"/>
    </location>
</feature>
<dbReference type="EMBL" id="QWDC01000002">
    <property type="protein sequence ID" value="RFZ92394.1"/>
    <property type="molecule type" value="Genomic_DNA"/>
</dbReference>
<gene>
    <name evidence="2" type="ORF">D0C36_13270</name>
</gene>